<sequence>MSLVYDLSAFSLIIYLVARSHVYRFPLPSLLRTIAQDATLYFLVIFTSHLVLELTLLFAKPAIQLLPATGNIVYLPVMITRLMLSLRKANASQEHAWSLGRPTVHTTMAFAECRGFIDAGDEIHLDTHANRHEGTQSQA</sequence>
<accession>A0ACB6Z620</accession>
<proteinExistence type="predicted"/>
<reference evidence="1" key="1">
    <citation type="submission" date="2019-10" db="EMBL/GenBank/DDBJ databases">
        <authorList>
            <consortium name="DOE Joint Genome Institute"/>
            <person name="Kuo A."/>
            <person name="Miyauchi S."/>
            <person name="Kiss E."/>
            <person name="Drula E."/>
            <person name="Kohler A."/>
            <person name="Sanchez-Garcia M."/>
            <person name="Andreopoulos B."/>
            <person name="Barry K.W."/>
            <person name="Bonito G."/>
            <person name="Buee M."/>
            <person name="Carver A."/>
            <person name="Chen C."/>
            <person name="Cichocki N."/>
            <person name="Clum A."/>
            <person name="Culley D."/>
            <person name="Crous P.W."/>
            <person name="Fauchery L."/>
            <person name="Girlanda M."/>
            <person name="Hayes R."/>
            <person name="Keri Z."/>
            <person name="Labutti K."/>
            <person name="Lipzen A."/>
            <person name="Lombard V."/>
            <person name="Magnuson J."/>
            <person name="Maillard F."/>
            <person name="Morin E."/>
            <person name="Murat C."/>
            <person name="Nolan M."/>
            <person name="Ohm R."/>
            <person name="Pangilinan J."/>
            <person name="Pereira M."/>
            <person name="Perotto S."/>
            <person name="Peter M."/>
            <person name="Riley R."/>
            <person name="Sitrit Y."/>
            <person name="Stielow B."/>
            <person name="Szollosi G."/>
            <person name="Zifcakova L."/>
            <person name="Stursova M."/>
            <person name="Spatafora J.W."/>
            <person name="Tedersoo L."/>
            <person name="Vaario L.-M."/>
            <person name="Yamada A."/>
            <person name="Yan M."/>
            <person name="Wang P."/>
            <person name="Xu J."/>
            <person name="Bruns T."/>
            <person name="Baldrian P."/>
            <person name="Vilgalys R."/>
            <person name="Henrissat B."/>
            <person name="Grigoriev I.V."/>
            <person name="Hibbett D."/>
            <person name="Nagy L.G."/>
            <person name="Martin F.M."/>
        </authorList>
    </citation>
    <scope>NUCLEOTIDE SEQUENCE</scope>
    <source>
        <strain evidence="1">P2</strain>
    </source>
</reference>
<dbReference type="Proteomes" id="UP000886501">
    <property type="component" value="Unassembled WGS sequence"/>
</dbReference>
<evidence type="ECO:0000313" key="2">
    <source>
        <dbReference type="Proteomes" id="UP000886501"/>
    </source>
</evidence>
<protein>
    <submittedName>
        <fullName evidence="1">Uncharacterized protein</fullName>
    </submittedName>
</protein>
<reference evidence="1" key="2">
    <citation type="journal article" date="2020" name="Nat. Commun.">
        <title>Large-scale genome sequencing of mycorrhizal fungi provides insights into the early evolution of symbiotic traits.</title>
        <authorList>
            <person name="Miyauchi S."/>
            <person name="Kiss E."/>
            <person name="Kuo A."/>
            <person name="Drula E."/>
            <person name="Kohler A."/>
            <person name="Sanchez-Garcia M."/>
            <person name="Morin E."/>
            <person name="Andreopoulos B."/>
            <person name="Barry K.W."/>
            <person name="Bonito G."/>
            <person name="Buee M."/>
            <person name="Carver A."/>
            <person name="Chen C."/>
            <person name="Cichocki N."/>
            <person name="Clum A."/>
            <person name="Culley D."/>
            <person name="Crous P.W."/>
            <person name="Fauchery L."/>
            <person name="Girlanda M."/>
            <person name="Hayes R.D."/>
            <person name="Keri Z."/>
            <person name="LaButti K."/>
            <person name="Lipzen A."/>
            <person name="Lombard V."/>
            <person name="Magnuson J."/>
            <person name="Maillard F."/>
            <person name="Murat C."/>
            <person name="Nolan M."/>
            <person name="Ohm R.A."/>
            <person name="Pangilinan J."/>
            <person name="Pereira M.F."/>
            <person name="Perotto S."/>
            <person name="Peter M."/>
            <person name="Pfister S."/>
            <person name="Riley R."/>
            <person name="Sitrit Y."/>
            <person name="Stielow J.B."/>
            <person name="Szollosi G."/>
            <person name="Zifcakova L."/>
            <person name="Stursova M."/>
            <person name="Spatafora J.W."/>
            <person name="Tedersoo L."/>
            <person name="Vaario L.M."/>
            <person name="Yamada A."/>
            <person name="Yan M."/>
            <person name="Wang P."/>
            <person name="Xu J."/>
            <person name="Bruns T."/>
            <person name="Baldrian P."/>
            <person name="Vilgalys R."/>
            <person name="Dunand C."/>
            <person name="Henrissat B."/>
            <person name="Grigoriev I.V."/>
            <person name="Hibbett D."/>
            <person name="Nagy L.G."/>
            <person name="Martin F.M."/>
        </authorList>
    </citation>
    <scope>NUCLEOTIDE SEQUENCE</scope>
    <source>
        <strain evidence="1">P2</strain>
    </source>
</reference>
<organism evidence="1 2">
    <name type="scientific">Thelephora ganbajun</name>
    <name type="common">Ganba fungus</name>
    <dbReference type="NCBI Taxonomy" id="370292"/>
    <lineage>
        <taxon>Eukaryota</taxon>
        <taxon>Fungi</taxon>
        <taxon>Dikarya</taxon>
        <taxon>Basidiomycota</taxon>
        <taxon>Agaricomycotina</taxon>
        <taxon>Agaricomycetes</taxon>
        <taxon>Thelephorales</taxon>
        <taxon>Thelephoraceae</taxon>
        <taxon>Thelephora</taxon>
    </lineage>
</organism>
<dbReference type="EMBL" id="MU118101">
    <property type="protein sequence ID" value="KAF9645174.1"/>
    <property type="molecule type" value="Genomic_DNA"/>
</dbReference>
<evidence type="ECO:0000313" key="1">
    <source>
        <dbReference type="EMBL" id="KAF9645174.1"/>
    </source>
</evidence>
<comment type="caution">
    <text evidence="1">The sequence shown here is derived from an EMBL/GenBank/DDBJ whole genome shotgun (WGS) entry which is preliminary data.</text>
</comment>
<gene>
    <name evidence="1" type="ORF">BDM02DRAFT_3120678</name>
</gene>
<keyword evidence="2" id="KW-1185">Reference proteome</keyword>
<name>A0ACB6Z620_THEGA</name>